<dbReference type="InterPro" id="IPR036849">
    <property type="entry name" value="Enolase-like_C_sf"/>
</dbReference>
<dbReference type="GO" id="GO:0005576">
    <property type="term" value="C:extracellular region"/>
    <property type="evidence" value="ECO:0007669"/>
    <property type="project" value="UniProtKB-SubCell"/>
</dbReference>
<dbReference type="SFLD" id="SFLDF00002">
    <property type="entry name" value="enolase"/>
    <property type="match status" value="1"/>
</dbReference>
<keyword evidence="5 6" id="KW-0456">Lyase</keyword>
<name>A0ABD5UUW3_9EURY</name>
<dbReference type="SMART" id="SM01193">
    <property type="entry name" value="Enolase_N"/>
    <property type="match status" value="1"/>
</dbReference>
<comment type="cofactor">
    <cofactor evidence="8">
        <name>Mg(2+)</name>
        <dbReference type="ChEBI" id="CHEBI:18420"/>
    </cofactor>
    <text evidence="8">Mg(2+) is required for catalysis and for stabilizing the dimer.</text>
</comment>
<feature type="binding site" evidence="6 8">
    <location>
        <position position="324"/>
    </location>
    <ligand>
        <name>Mg(2+)</name>
        <dbReference type="ChEBI" id="CHEBI:18420"/>
    </ligand>
</feature>
<gene>
    <name evidence="6 11" type="primary">eno</name>
    <name evidence="11" type="ORF">ACFQE9_11330</name>
</gene>
<comment type="similarity">
    <text evidence="2 6">Belongs to the enolase family.</text>
</comment>
<evidence type="ECO:0000256" key="3">
    <source>
        <dbReference type="ARBA" id="ARBA00022842"/>
    </source>
</evidence>
<feature type="domain" description="Enolase C-terminal TIM barrel" evidence="9">
    <location>
        <begin position="153"/>
        <end position="432"/>
    </location>
</feature>
<dbReference type="InterPro" id="IPR000941">
    <property type="entry name" value="Enolase"/>
</dbReference>
<dbReference type="PANTHER" id="PTHR11902:SF1">
    <property type="entry name" value="ENOLASE"/>
    <property type="match status" value="1"/>
</dbReference>
<dbReference type="Pfam" id="PF00113">
    <property type="entry name" value="Enolase_C"/>
    <property type="match status" value="1"/>
</dbReference>
<evidence type="ECO:0000313" key="11">
    <source>
        <dbReference type="EMBL" id="MFC6893189.1"/>
    </source>
</evidence>
<dbReference type="Pfam" id="PF03952">
    <property type="entry name" value="Enolase_N"/>
    <property type="match status" value="1"/>
</dbReference>
<organism evidence="11 12">
    <name type="scientific">Halopenitus salinus</name>
    <dbReference type="NCBI Taxonomy" id="1198295"/>
    <lineage>
        <taxon>Archaea</taxon>
        <taxon>Methanobacteriati</taxon>
        <taxon>Methanobacteriota</taxon>
        <taxon>Stenosarchaea group</taxon>
        <taxon>Halobacteria</taxon>
        <taxon>Halobacteriales</taxon>
        <taxon>Haloferacaceae</taxon>
        <taxon>Halopenitus</taxon>
    </lineage>
</organism>
<dbReference type="AlphaFoldDB" id="A0ABD5UUW3"/>
<evidence type="ECO:0000256" key="6">
    <source>
        <dbReference type="HAMAP-Rule" id="MF_00318"/>
    </source>
</evidence>
<dbReference type="Gene3D" id="3.30.390.10">
    <property type="entry name" value="Enolase-like, N-terminal domain"/>
    <property type="match status" value="1"/>
</dbReference>
<comment type="subcellular location">
    <subcellularLocation>
        <location evidence="6">Cytoplasm</location>
    </subcellularLocation>
    <subcellularLocation>
        <location evidence="6">Secreted</location>
    </subcellularLocation>
    <subcellularLocation>
        <location evidence="6">Cell surface</location>
    </subcellularLocation>
    <text evidence="6">Fractions of enolase are present in both the cytoplasm and on the cell surface.</text>
</comment>
<keyword evidence="4 6" id="KW-0324">Glycolysis</keyword>
<dbReference type="SMART" id="SM01192">
    <property type="entry name" value="Enolase_C"/>
    <property type="match status" value="1"/>
</dbReference>
<dbReference type="GO" id="GO:0006096">
    <property type="term" value="P:glycolytic process"/>
    <property type="evidence" value="ECO:0007669"/>
    <property type="project" value="UniProtKB-UniRule"/>
</dbReference>
<dbReference type="HAMAP" id="MF_00318">
    <property type="entry name" value="Enolase"/>
    <property type="match status" value="1"/>
</dbReference>
<evidence type="ECO:0000256" key="1">
    <source>
        <dbReference type="ARBA" id="ARBA00005031"/>
    </source>
</evidence>
<feature type="active site" description="Proton donor" evidence="6 7">
    <location>
        <position position="221"/>
    </location>
</feature>
<accession>A0ABD5UUW3</accession>
<dbReference type="GO" id="GO:0000287">
    <property type="term" value="F:magnesium ion binding"/>
    <property type="evidence" value="ECO:0007669"/>
    <property type="project" value="UniProtKB-UniRule"/>
</dbReference>
<dbReference type="PROSITE" id="PS00164">
    <property type="entry name" value="ENOLASE"/>
    <property type="match status" value="1"/>
</dbReference>
<dbReference type="NCBIfam" id="TIGR01060">
    <property type="entry name" value="eno"/>
    <property type="match status" value="1"/>
</dbReference>
<feature type="binding site" evidence="6">
    <location>
        <position position="349"/>
    </location>
    <ligand>
        <name>(2R)-2-phosphoglycerate</name>
        <dbReference type="ChEBI" id="CHEBI:58289"/>
    </ligand>
</feature>
<comment type="cofactor">
    <cofactor evidence="6">
        <name>Mg(2+)</name>
        <dbReference type="ChEBI" id="CHEBI:18420"/>
    </cofactor>
    <text evidence="6">Binds a second Mg(2+) ion via substrate during catalysis.</text>
</comment>
<dbReference type="CDD" id="cd03313">
    <property type="entry name" value="enolase"/>
    <property type="match status" value="1"/>
</dbReference>
<dbReference type="PRINTS" id="PR00148">
    <property type="entry name" value="ENOLASE"/>
</dbReference>
<evidence type="ECO:0000256" key="7">
    <source>
        <dbReference type="PIRSR" id="PIRSR001400-1"/>
    </source>
</evidence>
<dbReference type="InterPro" id="IPR029017">
    <property type="entry name" value="Enolase-like_N"/>
</dbReference>
<feature type="binding site" evidence="6 8">
    <location>
        <position position="299"/>
    </location>
    <ligand>
        <name>Mg(2+)</name>
        <dbReference type="ChEBI" id="CHEBI:18420"/>
    </ligand>
</feature>
<dbReference type="SFLD" id="SFLDG00178">
    <property type="entry name" value="enolase"/>
    <property type="match status" value="1"/>
</dbReference>
<dbReference type="SUPFAM" id="SSF54826">
    <property type="entry name" value="Enolase N-terminal domain-like"/>
    <property type="match status" value="1"/>
</dbReference>
<evidence type="ECO:0000313" key="12">
    <source>
        <dbReference type="Proteomes" id="UP001596296"/>
    </source>
</evidence>
<dbReference type="EMBL" id="JBHSXL010000009">
    <property type="protein sequence ID" value="MFC6893189.1"/>
    <property type="molecule type" value="Genomic_DNA"/>
</dbReference>
<feature type="active site" description="Proton acceptor" evidence="6 7">
    <location>
        <position position="349"/>
    </location>
</feature>
<dbReference type="InterPro" id="IPR020811">
    <property type="entry name" value="Enolase_N"/>
</dbReference>
<evidence type="ECO:0000259" key="9">
    <source>
        <dbReference type="SMART" id="SM01192"/>
    </source>
</evidence>
<dbReference type="PIRSF" id="PIRSF001400">
    <property type="entry name" value="Enolase"/>
    <property type="match status" value="1"/>
</dbReference>
<keyword evidence="6" id="KW-0963">Cytoplasm</keyword>
<dbReference type="Gene3D" id="3.20.20.120">
    <property type="entry name" value="Enolase-like C-terminal domain"/>
    <property type="match status" value="1"/>
</dbReference>
<reference evidence="11 12" key="1">
    <citation type="journal article" date="2019" name="Int. J. Syst. Evol. Microbiol.">
        <title>The Global Catalogue of Microorganisms (GCM) 10K type strain sequencing project: providing services to taxonomists for standard genome sequencing and annotation.</title>
        <authorList>
            <consortium name="The Broad Institute Genomics Platform"/>
            <consortium name="The Broad Institute Genome Sequencing Center for Infectious Disease"/>
            <person name="Wu L."/>
            <person name="Ma J."/>
        </authorList>
    </citation>
    <scope>NUCLEOTIDE SEQUENCE [LARGE SCALE GENOMIC DNA]</scope>
    <source>
        <strain evidence="11 12">SKJ47</strain>
    </source>
</reference>
<feature type="domain" description="Enolase N-terminal" evidence="10">
    <location>
        <begin position="19"/>
        <end position="148"/>
    </location>
</feature>
<comment type="pathway">
    <text evidence="1 6">Carbohydrate degradation; glycolysis; pyruvate from D-glyceraldehyde 3-phosphate: step 4/5.</text>
</comment>
<feature type="binding site" evidence="6">
    <location>
        <position position="256"/>
    </location>
    <ligand>
        <name>Mg(2+)</name>
        <dbReference type="ChEBI" id="CHEBI:18420"/>
    </ligand>
</feature>
<dbReference type="GO" id="GO:0009986">
    <property type="term" value="C:cell surface"/>
    <property type="evidence" value="ECO:0007669"/>
    <property type="project" value="UniProtKB-SubCell"/>
</dbReference>
<feature type="binding site" evidence="6">
    <location>
        <position position="400"/>
    </location>
    <ligand>
        <name>(2R)-2-phosphoglycerate</name>
        <dbReference type="ChEBI" id="CHEBI:58289"/>
    </ligand>
</feature>
<comment type="function">
    <text evidence="6">Catalyzes the reversible conversion of 2-phosphoglycerate (2-PG) into phosphoenolpyruvate (PEP). It is essential for the degradation of carbohydrates via glycolysis.</text>
</comment>
<keyword evidence="3 6" id="KW-0460">Magnesium</keyword>
<dbReference type="GO" id="GO:0004634">
    <property type="term" value="F:phosphopyruvate hydratase activity"/>
    <property type="evidence" value="ECO:0007669"/>
    <property type="project" value="UniProtKB-UniRule"/>
</dbReference>
<evidence type="ECO:0000256" key="5">
    <source>
        <dbReference type="ARBA" id="ARBA00023239"/>
    </source>
</evidence>
<dbReference type="GO" id="GO:0005737">
    <property type="term" value="C:cytoplasm"/>
    <property type="evidence" value="ECO:0007669"/>
    <property type="project" value="UniProtKB-SubCell"/>
</dbReference>
<evidence type="ECO:0000256" key="2">
    <source>
        <dbReference type="ARBA" id="ARBA00009604"/>
    </source>
</evidence>
<comment type="catalytic activity">
    <reaction evidence="6">
        <text>(2R)-2-phosphoglycerate = phosphoenolpyruvate + H2O</text>
        <dbReference type="Rhea" id="RHEA:10164"/>
        <dbReference type="ChEBI" id="CHEBI:15377"/>
        <dbReference type="ChEBI" id="CHEBI:58289"/>
        <dbReference type="ChEBI" id="CHEBI:58702"/>
        <dbReference type="EC" id="4.2.1.11"/>
    </reaction>
</comment>
<keyword evidence="6" id="KW-0964">Secreted</keyword>
<comment type="caution">
    <text evidence="11">The sequence shown here is derived from an EMBL/GenBank/DDBJ whole genome shotgun (WGS) entry which is preliminary data.</text>
</comment>
<keyword evidence="6 8" id="KW-0479">Metal-binding</keyword>
<proteinExistence type="inferred from homology"/>
<dbReference type="InterPro" id="IPR020809">
    <property type="entry name" value="Enolase_CS"/>
</dbReference>
<dbReference type="Proteomes" id="UP001596296">
    <property type="component" value="Unassembled WGS sequence"/>
</dbReference>
<evidence type="ECO:0000259" key="10">
    <source>
        <dbReference type="SMART" id="SM01193"/>
    </source>
</evidence>
<dbReference type="PANTHER" id="PTHR11902">
    <property type="entry name" value="ENOLASE"/>
    <property type="match status" value="1"/>
</dbReference>
<evidence type="ECO:0000256" key="8">
    <source>
        <dbReference type="PIRSR" id="PIRSR001400-3"/>
    </source>
</evidence>
<dbReference type="EC" id="4.2.1.11" evidence="6"/>
<protein>
    <recommendedName>
        <fullName evidence="6">Enolase</fullName>
        <ecNumber evidence="6">4.2.1.11</ecNumber>
    </recommendedName>
    <alternativeName>
        <fullName evidence="6">2-phospho-D-glycerate hydro-lyase</fullName>
    </alternativeName>
    <alternativeName>
        <fullName evidence="6">2-phosphoglycerate dehydratase</fullName>
    </alternativeName>
</protein>
<dbReference type="SFLD" id="SFLDS00001">
    <property type="entry name" value="Enolase"/>
    <property type="match status" value="1"/>
</dbReference>
<keyword evidence="12" id="KW-1185">Reference proteome</keyword>
<dbReference type="InterPro" id="IPR020810">
    <property type="entry name" value="Enolase_C"/>
</dbReference>
<feature type="binding site" evidence="6">
    <location>
        <position position="177"/>
    </location>
    <ligand>
        <name>(2R)-2-phosphoglycerate</name>
        <dbReference type="ChEBI" id="CHEBI:58289"/>
    </ligand>
</feature>
<evidence type="ECO:0000256" key="4">
    <source>
        <dbReference type="ARBA" id="ARBA00023152"/>
    </source>
</evidence>
<sequence length="434" mass="46334">MTREPTNHESHAPRTNTAIESVSALEIVDCRLDPTLRVTVRTAGGACGTADVPCGRSTGSHEAVERRDGDDRFHGRGVEGAVETVETEIDPALAGLDVTDQRAVDRALDELDGTNDRSRLGGNTTTGVSLATAVAAADAVGLPLYRYLGRADVGSLPVPLFDVIEGGELAESGLAFQEHQLIPVGADSISEVVRMCAETYSVLGDLLEERYDARSRNVGVEGGYTPPITDPRDAFDLALAAAEEAGYGGSFALGIDAAASHFYDPESGTYAVLEEPFDRGELLEFYADLEDAYPLVSIEDPLEENDLEGTAELTRSLEAQIVGDDLFVTDPDRLRDGIERGAGDALLLKVNQVGTLTEALEAADLARRNGYDLQVSERSGQTPDTWLAELAVGLSATQIKTGVTRGERTEQYNRLLEIERALGDGAALADPPWE</sequence>
<feature type="binding site" evidence="6">
    <location>
        <position position="379"/>
    </location>
    <ligand>
        <name>(2R)-2-phosphoglycerate</name>
        <dbReference type="ChEBI" id="CHEBI:58289"/>
    </ligand>
</feature>
<dbReference type="SUPFAM" id="SSF51604">
    <property type="entry name" value="Enolase C-terminal domain-like"/>
    <property type="match status" value="1"/>
</dbReference>
<dbReference type="RefSeq" id="WP_379744487.1">
    <property type="nucleotide sequence ID" value="NZ_JBHSVN010000001.1"/>
</dbReference>
<feature type="binding site" evidence="6">
    <location>
        <position position="378"/>
    </location>
    <ligand>
        <name>(2R)-2-phosphoglycerate</name>
        <dbReference type="ChEBI" id="CHEBI:58289"/>
    </ligand>
</feature>